<evidence type="ECO:0000256" key="1">
    <source>
        <dbReference type="SAM" id="MobiDB-lite"/>
    </source>
</evidence>
<comment type="caution">
    <text evidence="3">The sequence shown here is derived from an EMBL/GenBank/DDBJ whole genome shotgun (WGS) entry which is preliminary data.</text>
</comment>
<organism evidence="3 4">
    <name type="scientific">Kitasatospora nipponensis</name>
    <dbReference type="NCBI Taxonomy" id="258049"/>
    <lineage>
        <taxon>Bacteria</taxon>
        <taxon>Bacillati</taxon>
        <taxon>Actinomycetota</taxon>
        <taxon>Actinomycetes</taxon>
        <taxon>Kitasatosporales</taxon>
        <taxon>Streptomycetaceae</taxon>
        <taxon>Kitasatospora</taxon>
    </lineage>
</organism>
<proteinExistence type="predicted"/>
<keyword evidence="4" id="KW-1185">Reference proteome</keyword>
<gene>
    <name evidence="3" type="ORF">GCM10009665_54910</name>
</gene>
<dbReference type="CDD" id="cd04301">
    <property type="entry name" value="NAT_SF"/>
    <property type="match status" value="1"/>
</dbReference>
<accession>A0ABN1WNQ6</accession>
<feature type="region of interest" description="Disordered" evidence="1">
    <location>
        <begin position="232"/>
        <end position="251"/>
    </location>
</feature>
<reference evidence="3 4" key="1">
    <citation type="journal article" date="2019" name="Int. J. Syst. Evol. Microbiol.">
        <title>The Global Catalogue of Microorganisms (GCM) 10K type strain sequencing project: providing services to taxonomists for standard genome sequencing and annotation.</title>
        <authorList>
            <consortium name="The Broad Institute Genomics Platform"/>
            <consortium name="The Broad Institute Genome Sequencing Center for Infectious Disease"/>
            <person name="Wu L."/>
            <person name="Ma J."/>
        </authorList>
    </citation>
    <scope>NUCLEOTIDE SEQUENCE [LARGE SCALE GENOMIC DNA]</scope>
    <source>
        <strain evidence="3 4">JCM 13004</strain>
    </source>
</reference>
<dbReference type="Gene3D" id="3.40.630.30">
    <property type="match status" value="1"/>
</dbReference>
<evidence type="ECO:0000259" key="2">
    <source>
        <dbReference type="PROSITE" id="PS51186"/>
    </source>
</evidence>
<protein>
    <recommendedName>
        <fullName evidence="2">N-acetyltransferase domain-containing protein</fullName>
    </recommendedName>
</protein>
<dbReference type="InterPro" id="IPR016181">
    <property type="entry name" value="Acyl_CoA_acyltransferase"/>
</dbReference>
<evidence type="ECO:0000313" key="4">
    <source>
        <dbReference type="Proteomes" id="UP001500037"/>
    </source>
</evidence>
<dbReference type="Pfam" id="PF00583">
    <property type="entry name" value="Acetyltransf_1"/>
    <property type="match status" value="1"/>
</dbReference>
<dbReference type="InterPro" id="IPR000182">
    <property type="entry name" value="GNAT_dom"/>
</dbReference>
<dbReference type="Proteomes" id="UP001500037">
    <property type="component" value="Unassembled WGS sequence"/>
</dbReference>
<dbReference type="SUPFAM" id="SSF55729">
    <property type="entry name" value="Acyl-CoA N-acyltransferases (Nat)"/>
    <property type="match status" value="1"/>
</dbReference>
<feature type="domain" description="N-acetyltransferase" evidence="2">
    <location>
        <begin position="13"/>
        <end position="182"/>
    </location>
</feature>
<dbReference type="PROSITE" id="PS51186">
    <property type="entry name" value="GNAT"/>
    <property type="match status" value="1"/>
</dbReference>
<dbReference type="EMBL" id="BAAALF010000125">
    <property type="protein sequence ID" value="GAA1257605.1"/>
    <property type="molecule type" value="Genomic_DNA"/>
</dbReference>
<evidence type="ECO:0000313" key="3">
    <source>
        <dbReference type="EMBL" id="GAA1257605.1"/>
    </source>
</evidence>
<dbReference type="RefSeq" id="WP_344444691.1">
    <property type="nucleotide sequence ID" value="NZ_BAAALF010000125.1"/>
</dbReference>
<name>A0ABN1WNQ6_9ACTN</name>
<sequence>MATEQADRTARQPVIRRITAPGAELDAIYEQILLPSFPPDELDDPADLDAAVRSGLTSVWAGFDPAGRPLGAAIGEFEPTRRIVLLAWLAVRPGLRGAGVGGLLLRSALRTWRQEYDPCLVLAEVADPRAHATHDGYGDPAARLAFYRRLGARTLDLPYFQPALGTGRARVDDVLLMALHAHPALAGPDPDTVDGDVLRGYLEDYQRSYEGAVGTDEQASRLWRALARPDGIPLLTGDTAPPADQPPPPRA</sequence>